<protein>
    <recommendedName>
        <fullName evidence="4">Lipoprotein</fullName>
    </recommendedName>
</protein>
<keyword evidence="3" id="KW-1185">Reference proteome</keyword>
<dbReference type="PROSITE" id="PS51257">
    <property type="entry name" value="PROKAR_LIPOPROTEIN"/>
    <property type="match status" value="1"/>
</dbReference>
<evidence type="ECO:0008006" key="4">
    <source>
        <dbReference type="Google" id="ProtNLM"/>
    </source>
</evidence>
<proteinExistence type="predicted"/>
<name>A0ABY5PJS4_9ACTN</name>
<gene>
    <name evidence="2" type="ORF">LRS13_05235</name>
</gene>
<reference evidence="3" key="1">
    <citation type="submission" date="2021-11" db="EMBL/GenBank/DDBJ databases">
        <title>Cultivation dependent microbiological survey of springs from the worlds oldest radium mine currently devoted to the extraction of radon-saturated water.</title>
        <authorList>
            <person name="Kapinusova G."/>
            <person name="Smrhova T."/>
            <person name="Strejcek M."/>
            <person name="Suman J."/>
            <person name="Jani K."/>
            <person name="Pajer P."/>
            <person name="Uhlik O."/>
        </authorList>
    </citation>
    <scope>NUCLEOTIDE SEQUENCE [LARGE SCALE GENOMIC DNA]</scope>
    <source>
        <strain evidence="3">J379</strain>
    </source>
</reference>
<dbReference type="RefSeq" id="WP_353865412.1">
    <property type="nucleotide sequence ID" value="NZ_CP088295.1"/>
</dbReference>
<dbReference type="EMBL" id="CP088295">
    <property type="protein sequence ID" value="UUY04934.1"/>
    <property type="molecule type" value="Genomic_DNA"/>
</dbReference>
<evidence type="ECO:0000256" key="1">
    <source>
        <dbReference type="SAM" id="MobiDB-lite"/>
    </source>
</evidence>
<accession>A0ABY5PJS4</accession>
<sequence>MISAPRAAAVTVAVSLMMAGCGGTPGVPAQLPKSEGEKLSEASMAITGACARGPLTPEQEQALEPRVQLLVDATKKDPDILFEYPQEDQNPLLTTPSLELQAVVGALGGVGPQDVCNQRLADLGDRGLVEAGIPSLLEDMPSTRTPPPGAS</sequence>
<evidence type="ECO:0000313" key="3">
    <source>
        <dbReference type="Proteomes" id="UP001058860"/>
    </source>
</evidence>
<evidence type="ECO:0000313" key="2">
    <source>
        <dbReference type="EMBL" id="UUY04934.1"/>
    </source>
</evidence>
<dbReference type="Proteomes" id="UP001058860">
    <property type="component" value="Chromosome"/>
</dbReference>
<feature type="region of interest" description="Disordered" evidence="1">
    <location>
        <begin position="132"/>
        <end position="151"/>
    </location>
</feature>
<organism evidence="2 3">
    <name type="scientific">Svornostia abyssi</name>
    <dbReference type="NCBI Taxonomy" id="2898438"/>
    <lineage>
        <taxon>Bacteria</taxon>
        <taxon>Bacillati</taxon>
        <taxon>Actinomycetota</taxon>
        <taxon>Thermoleophilia</taxon>
        <taxon>Solirubrobacterales</taxon>
        <taxon>Baekduiaceae</taxon>
        <taxon>Svornostia</taxon>
    </lineage>
</organism>